<sequence length="61" mass="7089">MKSVKQIIDNLSKPYVIEPTIIKRGPITEFIEQKLLNKVNELPEDDKSLISLYKKTWSSNN</sequence>
<keyword evidence="2" id="KW-1185">Reference proteome</keyword>
<accession>A0A7Y0HR43</accession>
<protein>
    <submittedName>
        <fullName evidence="1">Uncharacterized protein</fullName>
    </submittedName>
</protein>
<organism evidence="1 2">
    <name type="scientific">Clostridium muellerianum</name>
    <dbReference type="NCBI Taxonomy" id="2716538"/>
    <lineage>
        <taxon>Bacteria</taxon>
        <taxon>Bacillati</taxon>
        <taxon>Bacillota</taxon>
        <taxon>Clostridia</taxon>
        <taxon>Eubacteriales</taxon>
        <taxon>Clostridiaceae</taxon>
        <taxon>Clostridium</taxon>
    </lineage>
</organism>
<dbReference type="EMBL" id="JABBNI010000051">
    <property type="protein sequence ID" value="NMM64801.1"/>
    <property type="molecule type" value="Genomic_DNA"/>
</dbReference>
<evidence type="ECO:0000313" key="2">
    <source>
        <dbReference type="Proteomes" id="UP000537131"/>
    </source>
</evidence>
<comment type="caution">
    <text evidence="1">The sequence shown here is derived from an EMBL/GenBank/DDBJ whole genome shotgun (WGS) entry which is preliminary data.</text>
</comment>
<gene>
    <name evidence="1" type="ORF">HBE96_19535</name>
</gene>
<dbReference type="RefSeq" id="WP_169299393.1">
    <property type="nucleotide sequence ID" value="NZ_JABBNI010000051.1"/>
</dbReference>
<reference evidence="1 2" key="2">
    <citation type="submission" date="2020-06" db="EMBL/GenBank/DDBJ databases">
        <title>Complete Genome Sequence of Clostridium muelleri sp. nov. P21T, an Acid-Alcohol Producing Acetogen Isolated from Old Hay.</title>
        <authorList>
            <person name="Duncan K.E."/>
            <person name="Tanner R.S."/>
        </authorList>
    </citation>
    <scope>NUCLEOTIDE SEQUENCE [LARGE SCALE GENOMIC DNA]</scope>
    <source>
        <strain evidence="1 2">P21</strain>
    </source>
</reference>
<evidence type="ECO:0000313" key="1">
    <source>
        <dbReference type="EMBL" id="NMM64801.1"/>
    </source>
</evidence>
<proteinExistence type="predicted"/>
<reference evidence="1 2" key="1">
    <citation type="submission" date="2020-04" db="EMBL/GenBank/DDBJ databases">
        <authorList>
            <person name="Doyle D.A."/>
        </authorList>
    </citation>
    <scope>NUCLEOTIDE SEQUENCE [LARGE SCALE GENOMIC DNA]</scope>
    <source>
        <strain evidence="1 2">P21</strain>
    </source>
</reference>
<name>A0A7Y0HR43_9CLOT</name>
<dbReference type="AlphaFoldDB" id="A0A7Y0HR43"/>
<dbReference type="Proteomes" id="UP000537131">
    <property type="component" value="Unassembled WGS sequence"/>
</dbReference>